<protein>
    <submittedName>
        <fullName evidence="6">LysR family transcriptional regulator</fullName>
    </submittedName>
</protein>
<evidence type="ECO:0000256" key="1">
    <source>
        <dbReference type="ARBA" id="ARBA00009437"/>
    </source>
</evidence>
<dbReference type="PRINTS" id="PR00039">
    <property type="entry name" value="HTHLYSR"/>
</dbReference>
<dbReference type="RefSeq" id="WP_235225764.1">
    <property type="nucleotide sequence ID" value="NZ_JAKGAQ010000002.1"/>
</dbReference>
<dbReference type="PROSITE" id="PS50931">
    <property type="entry name" value="HTH_LYSR"/>
    <property type="match status" value="1"/>
</dbReference>
<sequence>MNWNDIPSLAALRAFEAAARHGSFSAAARDLNVTHAAIAQHVRALEDHFGQSLMQRDGRGMSVTPEGRALSDSLSEAFGLIATASHDLLDQSQTRAIRVAVTPSLAANWLMPRIGSFWNQHPEIEVELVPAMTLVDLRRDNIDVAIRYGKGGWAGVSSTPLMPAGHVAVAAPSYVEGRKIDCLSDLKGLRWLMDGTRSEERFWICANGIDLDEECVTMFPTGQLSREAARAGLGITVQPAPIAAPYIASGAFVELCAEQDSDIAYHILTRPEVISPTRDIFVKWLRSEATS</sequence>
<evidence type="ECO:0000256" key="4">
    <source>
        <dbReference type="ARBA" id="ARBA00023163"/>
    </source>
</evidence>
<dbReference type="SUPFAM" id="SSF46785">
    <property type="entry name" value="Winged helix' DNA-binding domain"/>
    <property type="match status" value="1"/>
</dbReference>
<evidence type="ECO:0000256" key="2">
    <source>
        <dbReference type="ARBA" id="ARBA00023015"/>
    </source>
</evidence>
<dbReference type="InterPro" id="IPR000847">
    <property type="entry name" value="LysR_HTH_N"/>
</dbReference>
<evidence type="ECO:0000256" key="3">
    <source>
        <dbReference type="ARBA" id="ARBA00023125"/>
    </source>
</evidence>
<accession>A0ABS9CW53</accession>
<dbReference type="EMBL" id="JAKGAQ010000002">
    <property type="protein sequence ID" value="MCF2871506.1"/>
    <property type="molecule type" value="Genomic_DNA"/>
</dbReference>
<dbReference type="Pfam" id="PF00126">
    <property type="entry name" value="HTH_1"/>
    <property type="match status" value="1"/>
</dbReference>
<dbReference type="InterPro" id="IPR036390">
    <property type="entry name" value="WH_DNA-bd_sf"/>
</dbReference>
<evidence type="ECO:0000259" key="5">
    <source>
        <dbReference type="PROSITE" id="PS50931"/>
    </source>
</evidence>
<dbReference type="PANTHER" id="PTHR30537">
    <property type="entry name" value="HTH-TYPE TRANSCRIPTIONAL REGULATOR"/>
    <property type="match status" value="1"/>
</dbReference>
<keyword evidence="2" id="KW-0805">Transcription regulation</keyword>
<name>A0ABS9CW53_9RHOB</name>
<organism evidence="6 7">
    <name type="scientific">Octadecabacter dasysiphoniae</name>
    <dbReference type="NCBI Taxonomy" id="2909341"/>
    <lineage>
        <taxon>Bacteria</taxon>
        <taxon>Pseudomonadati</taxon>
        <taxon>Pseudomonadota</taxon>
        <taxon>Alphaproteobacteria</taxon>
        <taxon>Rhodobacterales</taxon>
        <taxon>Roseobacteraceae</taxon>
        <taxon>Octadecabacter</taxon>
    </lineage>
</organism>
<dbReference type="PANTHER" id="PTHR30537:SF79">
    <property type="entry name" value="TRANSCRIPTIONAL REGULATOR-RELATED"/>
    <property type="match status" value="1"/>
</dbReference>
<dbReference type="Proteomes" id="UP001200557">
    <property type="component" value="Unassembled WGS sequence"/>
</dbReference>
<evidence type="ECO:0000313" key="6">
    <source>
        <dbReference type="EMBL" id="MCF2871506.1"/>
    </source>
</evidence>
<dbReference type="SUPFAM" id="SSF53850">
    <property type="entry name" value="Periplasmic binding protein-like II"/>
    <property type="match status" value="1"/>
</dbReference>
<dbReference type="Gene3D" id="3.40.190.10">
    <property type="entry name" value="Periplasmic binding protein-like II"/>
    <property type="match status" value="2"/>
</dbReference>
<evidence type="ECO:0000313" key="7">
    <source>
        <dbReference type="Proteomes" id="UP001200557"/>
    </source>
</evidence>
<dbReference type="InterPro" id="IPR005119">
    <property type="entry name" value="LysR_subst-bd"/>
</dbReference>
<dbReference type="InterPro" id="IPR058163">
    <property type="entry name" value="LysR-type_TF_proteobact-type"/>
</dbReference>
<keyword evidence="3" id="KW-0238">DNA-binding</keyword>
<comment type="caution">
    <text evidence="6">The sequence shown here is derived from an EMBL/GenBank/DDBJ whole genome shotgun (WGS) entry which is preliminary data.</text>
</comment>
<reference evidence="6 7" key="1">
    <citation type="submission" date="2022-01" db="EMBL/GenBank/DDBJ databases">
        <title>Octadecabacter sp. nov., isolated from a marine alga.</title>
        <authorList>
            <person name="Jin M.S."/>
            <person name="Kim H.M."/>
            <person name="Han D.M."/>
            <person name="Jung J.J."/>
            <person name="Jeon C.O."/>
        </authorList>
    </citation>
    <scope>NUCLEOTIDE SEQUENCE [LARGE SCALE GENOMIC DNA]</scope>
    <source>
        <strain evidence="6 7">G9-8</strain>
    </source>
</reference>
<keyword evidence="4" id="KW-0804">Transcription</keyword>
<comment type="similarity">
    <text evidence="1">Belongs to the LysR transcriptional regulatory family.</text>
</comment>
<dbReference type="Gene3D" id="1.10.10.10">
    <property type="entry name" value="Winged helix-like DNA-binding domain superfamily/Winged helix DNA-binding domain"/>
    <property type="match status" value="1"/>
</dbReference>
<feature type="domain" description="HTH lysR-type" evidence="5">
    <location>
        <begin position="7"/>
        <end position="64"/>
    </location>
</feature>
<dbReference type="InterPro" id="IPR036388">
    <property type="entry name" value="WH-like_DNA-bd_sf"/>
</dbReference>
<keyword evidence="7" id="KW-1185">Reference proteome</keyword>
<proteinExistence type="inferred from homology"/>
<gene>
    <name evidence="6" type="ORF">L0664_10565</name>
</gene>
<dbReference type="Pfam" id="PF03466">
    <property type="entry name" value="LysR_substrate"/>
    <property type="match status" value="1"/>
</dbReference>